<evidence type="ECO:0000259" key="2">
    <source>
        <dbReference type="Pfam" id="PF00149"/>
    </source>
</evidence>
<name>A0A848MCZ0_PAELE</name>
<feature type="transmembrane region" description="Helical" evidence="1">
    <location>
        <begin position="107"/>
        <end position="127"/>
    </location>
</feature>
<dbReference type="SUPFAM" id="SSF56300">
    <property type="entry name" value="Metallo-dependent phosphatases"/>
    <property type="match status" value="1"/>
</dbReference>
<keyword evidence="1" id="KW-1133">Transmembrane helix</keyword>
<dbReference type="InterPro" id="IPR029052">
    <property type="entry name" value="Metallo-depent_PP-like"/>
</dbReference>
<dbReference type="PANTHER" id="PTHR31302:SF0">
    <property type="entry name" value="TRANSMEMBRANE PROTEIN WITH METALLOPHOSPHOESTERASE DOMAIN"/>
    <property type="match status" value="1"/>
</dbReference>
<feature type="transmembrane region" description="Helical" evidence="1">
    <location>
        <begin position="6"/>
        <end position="24"/>
    </location>
</feature>
<accession>A0A848MCZ0</accession>
<dbReference type="Proteomes" id="UP000565468">
    <property type="component" value="Unassembled WGS sequence"/>
</dbReference>
<keyword evidence="4" id="KW-1185">Reference proteome</keyword>
<dbReference type="Gene3D" id="3.60.21.10">
    <property type="match status" value="1"/>
</dbReference>
<evidence type="ECO:0000256" key="1">
    <source>
        <dbReference type="SAM" id="Phobius"/>
    </source>
</evidence>
<dbReference type="EMBL" id="JABBPN010000017">
    <property type="protein sequence ID" value="NMO97304.1"/>
    <property type="molecule type" value="Genomic_DNA"/>
</dbReference>
<comment type="caution">
    <text evidence="3">The sequence shown here is derived from an EMBL/GenBank/DDBJ whole genome shotgun (WGS) entry which is preliminary data.</text>
</comment>
<keyword evidence="1" id="KW-0812">Transmembrane</keyword>
<dbReference type="PANTHER" id="PTHR31302">
    <property type="entry name" value="TRANSMEMBRANE PROTEIN WITH METALLOPHOSPHOESTERASE DOMAIN-RELATED"/>
    <property type="match status" value="1"/>
</dbReference>
<dbReference type="InterPro" id="IPR004843">
    <property type="entry name" value="Calcineurin-like_PHP"/>
</dbReference>
<organism evidence="3 4">
    <name type="scientific">Paenibacillus lemnae</name>
    <dbReference type="NCBI Taxonomy" id="1330551"/>
    <lineage>
        <taxon>Bacteria</taxon>
        <taxon>Bacillati</taxon>
        <taxon>Bacillota</taxon>
        <taxon>Bacilli</taxon>
        <taxon>Bacillales</taxon>
        <taxon>Paenibacillaceae</taxon>
        <taxon>Paenibacillus</taxon>
    </lineage>
</organism>
<feature type="domain" description="Calcineurin-like phosphoesterase" evidence="2">
    <location>
        <begin position="149"/>
        <end position="310"/>
    </location>
</feature>
<proteinExistence type="predicted"/>
<feature type="transmembrane region" description="Helical" evidence="1">
    <location>
        <begin position="71"/>
        <end position="95"/>
    </location>
</feature>
<dbReference type="CDD" id="cd07385">
    <property type="entry name" value="MPP_YkuE_C"/>
    <property type="match status" value="1"/>
</dbReference>
<sequence length="368" mass="40866">MIMFIAAGIAMLIIYGLLVYYIGRSLWKWMNPKASVWFKVLYIAALAVISTSFISARFFGGIAILNMIGSYWLALFYVLILLLPLMHLLLWVLRLASLHRHYTEKRVGYAVLLLSAAIIGYGIFNAYSPVVRSYEVTLAKASEGPDSLNIVMASDMHFGLLSGKKHAEHMVEEINALDPDIVLMPGDIIDDDLQAVLDRGIDQILTGIRAPYGVYASLGNHDRYEGDIQDLISALEKGGMTVLYDETTVVEGMTIAGRRDKQDEERAALSEVLKDADLTRPVILLDHQPNGLDEAQEQGVDLVLSGHTHRGQVFPAHWITGAIFENDWGYLQKGSLQSIVSSGYGFWGPPIRLGTRSEIVQIQVNFQP</sequence>
<feature type="transmembrane region" description="Helical" evidence="1">
    <location>
        <begin position="36"/>
        <end position="59"/>
    </location>
</feature>
<evidence type="ECO:0000313" key="3">
    <source>
        <dbReference type="EMBL" id="NMO97304.1"/>
    </source>
</evidence>
<dbReference type="InterPro" id="IPR051158">
    <property type="entry name" value="Metallophosphoesterase_sf"/>
</dbReference>
<gene>
    <name evidence="3" type="ORF">HII30_16180</name>
</gene>
<protein>
    <submittedName>
        <fullName evidence="3">Metallophosphoesterase</fullName>
    </submittedName>
</protein>
<dbReference type="GO" id="GO:0016787">
    <property type="term" value="F:hydrolase activity"/>
    <property type="evidence" value="ECO:0007669"/>
    <property type="project" value="InterPro"/>
</dbReference>
<keyword evidence="1" id="KW-0472">Membrane</keyword>
<dbReference type="AlphaFoldDB" id="A0A848MCZ0"/>
<evidence type="ECO:0000313" key="4">
    <source>
        <dbReference type="Proteomes" id="UP000565468"/>
    </source>
</evidence>
<dbReference type="Pfam" id="PF00149">
    <property type="entry name" value="Metallophos"/>
    <property type="match status" value="1"/>
</dbReference>
<reference evidence="3 4" key="1">
    <citation type="submission" date="2020-04" db="EMBL/GenBank/DDBJ databases">
        <title>Paenibacillus algicola sp. nov., a novel marine bacterium producing alginate lyase.</title>
        <authorList>
            <person name="Huang H."/>
        </authorList>
    </citation>
    <scope>NUCLEOTIDE SEQUENCE [LARGE SCALE GENOMIC DNA]</scope>
    <source>
        <strain evidence="3 4">L7-75</strain>
    </source>
</reference>